<proteinExistence type="predicted"/>
<comment type="caution">
    <text evidence="1">The sequence shown here is derived from an EMBL/GenBank/DDBJ whole genome shotgun (WGS) entry which is preliminary data.</text>
</comment>
<evidence type="ECO:0000313" key="1">
    <source>
        <dbReference type="EMBL" id="TYO97955.1"/>
    </source>
</evidence>
<evidence type="ECO:0000313" key="2">
    <source>
        <dbReference type="Proteomes" id="UP000323166"/>
    </source>
</evidence>
<organism evidence="1 2">
    <name type="scientific">Desulfallas thermosapovorans DSM 6562</name>
    <dbReference type="NCBI Taxonomy" id="1121431"/>
    <lineage>
        <taxon>Bacteria</taxon>
        <taxon>Bacillati</taxon>
        <taxon>Bacillota</taxon>
        <taxon>Clostridia</taxon>
        <taxon>Eubacteriales</taxon>
        <taxon>Desulfallaceae</taxon>
        <taxon>Desulfallas</taxon>
    </lineage>
</organism>
<dbReference type="EMBL" id="VNHM01000001">
    <property type="protein sequence ID" value="TYO97955.1"/>
    <property type="molecule type" value="Genomic_DNA"/>
</dbReference>
<gene>
    <name evidence="1" type="ORF">LX24_00239</name>
</gene>
<accession>A0A5S4ZYM0</accession>
<sequence>MVDIRTSDLVDIDAMISPLQKICADCDLYQTDQCRPAACMVGFALRSLQFAKQKGILDIPGALNHIPGTDLKHYFVENIIPALAETCRQCRECQDNHSPDCVIALTRTCLENTILEENIPYPGSIFMYLTLLKKQDPDVAKMLAGELQKGN</sequence>
<protein>
    <submittedName>
        <fullName evidence="1">Uncharacterized protein</fullName>
    </submittedName>
</protein>
<dbReference type="Proteomes" id="UP000323166">
    <property type="component" value="Unassembled WGS sequence"/>
</dbReference>
<dbReference type="AlphaFoldDB" id="A0A5S4ZYM0"/>
<dbReference type="RefSeq" id="WP_243131559.1">
    <property type="nucleotide sequence ID" value="NZ_VNHM01000001.1"/>
</dbReference>
<name>A0A5S4ZYM0_9FIRM</name>
<reference evidence="1 2" key="1">
    <citation type="submission" date="2019-07" db="EMBL/GenBank/DDBJ databases">
        <title>Genomic Encyclopedia of Type Strains, Phase I: the one thousand microbial genomes (KMG-I) project.</title>
        <authorList>
            <person name="Kyrpides N."/>
        </authorList>
    </citation>
    <scope>NUCLEOTIDE SEQUENCE [LARGE SCALE GENOMIC DNA]</scope>
    <source>
        <strain evidence="1 2">DSM 6562</strain>
    </source>
</reference>
<keyword evidence="2" id="KW-1185">Reference proteome</keyword>